<reference evidence="1 2" key="1">
    <citation type="submission" date="2020-08" db="EMBL/GenBank/DDBJ databases">
        <title>Genomic Encyclopedia of Type Strains, Phase IV (KMG-IV): sequencing the most valuable type-strain genomes for metagenomic binning, comparative biology and taxonomic classification.</title>
        <authorList>
            <person name="Goeker M."/>
        </authorList>
    </citation>
    <scope>NUCLEOTIDE SEQUENCE [LARGE SCALE GENOMIC DNA]</scope>
    <source>
        <strain evidence="1 2">DSM 105434</strain>
    </source>
</reference>
<name>A0ABR6MQF4_9DEIO</name>
<sequence length="49" mass="5336">MTQPLRQSVVEASTTPQLSGTVEIGEVYLTAGHQPREVRKRGVLAEEDA</sequence>
<dbReference type="Proteomes" id="UP000536909">
    <property type="component" value="Unassembled WGS sequence"/>
</dbReference>
<dbReference type="RefSeq" id="WP_164973284.1">
    <property type="nucleotide sequence ID" value="NZ_BSUI01000012.1"/>
</dbReference>
<gene>
    <name evidence="1" type="ORF">HNQ10_000314</name>
</gene>
<evidence type="ECO:0000313" key="2">
    <source>
        <dbReference type="Proteomes" id="UP000536909"/>
    </source>
</evidence>
<comment type="caution">
    <text evidence="1">The sequence shown here is derived from an EMBL/GenBank/DDBJ whole genome shotgun (WGS) entry which is preliminary data.</text>
</comment>
<proteinExistence type="predicted"/>
<keyword evidence="2" id="KW-1185">Reference proteome</keyword>
<dbReference type="EMBL" id="JACHFV010000001">
    <property type="protein sequence ID" value="MBB5293501.1"/>
    <property type="molecule type" value="Genomic_DNA"/>
</dbReference>
<organism evidence="1 2">
    <name type="scientific">Deinococcus metallilatus</name>
    <dbReference type="NCBI Taxonomy" id="1211322"/>
    <lineage>
        <taxon>Bacteria</taxon>
        <taxon>Thermotogati</taxon>
        <taxon>Deinococcota</taxon>
        <taxon>Deinococci</taxon>
        <taxon>Deinococcales</taxon>
        <taxon>Deinococcaceae</taxon>
        <taxon>Deinococcus</taxon>
    </lineage>
</organism>
<accession>A0ABR6MQF4</accession>
<evidence type="ECO:0000313" key="1">
    <source>
        <dbReference type="EMBL" id="MBB5293501.1"/>
    </source>
</evidence>
<protein>
    <submittedName>
        <fullName evidence="1">Uncharacterized protein</fullName>
    </submittedName>
</protein>